<sequence length="186" mass="21421">MVGEVCITCNGTGKITSANLREEPCSAECKGGIKETTTLTILPWIVSGGKQFIPPGFKIYIFSMDMLGKYIDEIIDLKPKLLIVDESQHFKELNIKRTKALFKIAKQIPHRVLITGTPVLNCATEYFPSLNLIRPLEWYSAAAFKSGWIEYSYDNKKYTKIKNWRRDEFLEKTKEYVLRRSKSQIM</sequence>
<proteinExistence type="predicted"/>
<keyword evidence="1" id="KW-0378">Hydrolase</keyword>
<dbReference type="EMBL" id="LAZR01028582">
    <property type="protein sequence ID" value="KKL62148.1"/>
    <property type="molecule type" value="Genomic_DNA"/>
</dbReference>
<dbReference type="PANTHER" id="PTHR45766">
    <property type="entry name" value="DNA ANNEALING HELICASE AND ENDONUCLEASE ZRANB3 FAMILY MEMBER"/>
    <property type="match status" value="1"/>
</dbReference>
<dbReference type="AlphaFoldDB" id="A0A0F9DK99"/>
<dbReference type="InterPro" id="IPR027417">
    <property type="entry name" value="P-loop_NTPase"/>
</dbReference>
<protein>
    <recommendedName>
        <fullName evidence="2">SNF2 N-terminal domain-containing protein</fullName>
    </recommendedName>
</protein>
<evidence type="ECO:0000256" key="1">
    <source>
        <dbReference type="ARBA" id="ARBA00022801"/>
    </source>
</evidence>
<evidence type="ECO:0000259" key="2">
    <source>
        <dbReference type="Pfam" id="PF00176"/>
    </source>
</evidence>
<dbReference type="GO" id="GO:0031297">
    <property type="term" value="P:replication fork processing"/>
    <property type="evidence" value="ECO:0007669"/>
    <property type="project" value="TreeGrafter"/>
</dbReference>
<reference evidence="3" key="1">
    <citation type="journal article" date="2015" name="Nature">
        <title>Complex archaea that bridge the gap between prokaryotes and eukaryotes.</title>
        <authorList>
            <person name="Spang A."/>
            <person name="Saw J.H."/>
            <person name="Jorgensen S.L."/>
            <person name="Zaremba-Niedzwiedzka K."/>
            <person name="Martijn J."/>
            <person name="Lind A.E."/>
            <person name="van Eijk R."/>
            <person name="Schleper C."/>
            <person name="Guy L."/>
            <person name="Ettema T.J."/>
        </authorList>
    </citation>
    <scope>NUCLEOTIDE SEQUENCE</scope>
</reference>
<dbReference type="Pfam" id="PF00176">
    <property type="entry name" value="SNF2-rel_dom"/>
    <property type="match status" value="1"/>
</dbReference>
<dbReference type="GO" id="GO:0006281">
    <property type="term" value="P:DNA repair"/>
    <property type="evidence" value="ECO:0007669"/>
    <property type="project" value="TreeGrafter"/>
</dbReference>
<name>A0A0F9DK99_9ZZZZ</name>
<dbReference type="InterPro" id="IPR038718">
    <property type="entry name" value="SNF2-like_sf"/>
</dbReference>
<dbReference type="SUPFAM" id="SSF52540">
    <property type="entry name" value="P-loop containing nucleoside triphosphate hydrolases"/>
    <property type="match status" value="1"/>
</dbReference>
<organism evidence="3">
    <name type="scientific">marine sediment metagenome</name>
    <dbReference type="NCBI Taxonomy" id="412755"/>
    <lineage>
        <taxon>unclassified sequences</taxon>
        <taxon>metagenomes</taxon>
        <taxon>ecological metagenomes</taxon>
    </lineage>
</organism>
<gene>
    <name evidence="3" type="ORF">LCGC14_2188040</name>
</gene>
<accession>A0A0F9DK99</accession>
<dbReference type="InterPro" id="IPR000330">
    <property type="entry name" value="SNF2_N"/>
</dbReference>
<feature type="non-terminal residue" evidence="3">
    <location>
        <position position="186"/>
    </location>
</feature>
<evidence type="ECO:0000313" key="3">
    <source>
        <dbReference type="EMBL" id="KKL62148.1"/>
    </source>
</evidence>
<feature type="domain" description="SNF2 N-terminal" evidence="2">
    <location>
        <begin position="56"/>
        <end position="185"/>
    </location>
</feature>
<dbReference type="Gene3D" id="3.40.50.10810">
    <property type="entry name" value="Tandem AAA-ATPase domain"/>
    <property type="match status" value="1"/>
</dbReference>
<dbReference type="GO" id="GO:0005524">
    <property type="term" value="F:ATP binding"/>
    <property type="evidence" value="ECO:0007669"/>
    <property type="project" value="InterPro"/>
</dbReference>
<comment type="caution">
    <text evidence="3">The sequence shown here is derived from an EMBL/GenBank/DDBJ whole genome shotgun (WGS) entry which is preliminary data.</text>
</comment>
<dbReference type="PANTHER" id="PTHR45766:SF6">
    <property type="entry name" value="SWI_SNF-RELATED MATRIX-ASSOCIATED ACTIN-DEPENDENT REGULATOR OF CHROMATIN SUBFAMILY A-LIKE PROTEIN 1"/>
    <property type="match status" value="1"/>
</dbReference>
<dbReference type="GO" id="GO:0016787">
    <property type="term" value="F:hydrolase activity"/>
    <property type="evidence" value="ECO:0007669"/>
    <property type="project" value="UniProtKB-KW"/>
</dbReference>